<feature type="compositionally biased region" description="Polar residues" evidence="1">
    <location>
        <begin position="813"/>
        <end position="822"/>
    </location>
</feature>
<dbReference type="PANTHER" id="PTHR42105">
    <property type="entry name" value="DIM2-ASSOCIATED PROTEIN 1"/>
    <property type="match status" value="1"/>
</dbReference>
<dbReference type="Proteomes" id="UP000799640">
    <property type="component" value="Unassembled WGS sequence"/>
</dbReference>
<organism evidence="2 3">
    <name type="scientific">Trichodelitschia bisporula</name>
    <dbReference type="NCBI Taxonomy" id="703511"/>
    <lineage>
        <taxon>Eukaryota</taxon>
        <taxon>Fungi</taxon>
        <taxon>Dikarya</taxon>
        <taxon>Ascomycota</taxon>
        <taxon>Pezizomycotina</taxon>
        <taxon>Dothideomycetes</taxon>
        <taxon>Dothideomycetes incertae sedis</taxon>
        <taxon>Phaeotrichales</taxon>
        <taxon>Phaeotrichaceae</taxon>
        <taxon>Trichodelitschia</taxon>
    </lineage>
</organism>
<feature type="region of interest" description="Disordered" evidence="1">
    <location>
        <begin position="804"/>
        <end position="832"/>
    </location>
</feature>
<feature type="region of interest" description="Disordered" evidence="1">
    <location>
        <begin position="355"/>
        <end position="532"/>
    </location>
</feature>
<proteinExistence type="predicted"/>
<feature type="region of interest" description="Disordered" evidence="1">
    <location>
        <begin position="545"/>
        <end position="762"/>
    </location>
</feature>
<dbReference type="PANTHER" id="PTHR42105:SF1">
    <property type="entry name" value="TRANSALDOLASE"/>
    <property type="match status" value="1"/>
</dbReference>
<sequence length="1720" mass="188789">MGLDSRRIPLPAPTDVSSADNDTTVGFSDDVATDVSRRTDRTSYSIPEDGRPITISTKPPRHSRHESATSLLIEYFDGGESGEGLSSRPSVRVRVTPSKSKKNDGPRAGIRITETTRGSNSGSRRAAYTRRISIPRDALEASELSALSEAESSSHPIEVDIAHSEFSDFTQRDSSPTRFIPAASDISSMPPDSMLDGSTAAMRTPPRRRRSRSAEREETIVETLKTPSRRRSRSLSRERMAHNVARKLQETQSRPRESSKHKHKSSREHRDRSRSASKEYIFDDGRSPKRAGKYRDDDRLAVETQPSEISTMSGLSVRSEDKHSTRSGASNVSINNPKLLKTVEDAIRRLILPELDALKEEQRTQKNRMKFEEITRDPKAPAGSRSRDNIRRVSKSSSSPNVAGQRPEIHADDRGVIYAGDSPNKLTKSRRSSRESSERSHDTIVRETSRKSSREKRHEKEVAAAAGAAVLTAAALRHHDSVSSHGDVYDTHERRKRRSKSRSRSASISESIDSPQARHLIPNIPPLPMQSMIDSDLTRDSIMSAETAEPHSRGSPAGLRSPLHETPPRRSPRQGAGSPLIPEEPRTPTRTPDIATFRDGSRTPESRREISTWQDSRTADSSRKDVSTFHESVMSPGQRSVASAKSDISKGETSAKRRAREIDLANTLAARSALKSPARENRPHTPTRGMSPANSTGTFDDLKVASLEYPTHNRVRSIKSGESMSPRRKNRGQGGGVSIDTLTTTQSTNVARSSKKRPEGVSLEKRFEILPDGESEEGVDEWLHHEHQRNDRYREEFGSQLTEEDPAYRHSHGATQQGYSEVSENDDDKVSSGHDIREIRANPEYVHTPVAVESAVASLHGLSDMSANSPHEWHGSQAESFSRAQMPSSSRERYEMVREQAIESAESPRQSEARSADDRPLLDSSALPLMHDPLPDFGHSLETESDVTTNPSIIRGPIGGLDHDDRDHWPYEPTPPINNGRMPALHGDLDGGAAMLSAAAGVGLGLNSPSPNAQRRDLNATVETDPDDYYDGQQGATYGYSGSPGHLRDEGYMSSAPQAGLSPSPYAGRTRGVDEASLGSYGATPTNDNNFAGTRHIRHESGLSHGMESPLYDGAMGRGMDAIESRDIVALMDHLTVRDAQRNARDTEILVTLVRNAAEMRTGFEEMKKYIAEQDRLIMNNNEMTAQRLAGPRPYPSSTSPRQDRRQLSSEKSMANRNIFQRALKGLSLKSSNDLTKIENMLMHLLDEVEGLKATQQQPQAHIPPSNTTRSNSVNSYENLSKPQDPGYEPEGQAGTSSPAQSGYLSNSSSRGLSLPAMHSSYERRGVEAHRISTVPEEDSDEYEDERLLTPTQEARNRGPPPQEIEETSPQEHTPRMDKSKKHRSNTSSIFSNFRGMSRWSKTTTASTVPDSARKDAPRPASAHSAHSRSGSNLNLPYDYALGSADRLRSRETLPRASGESARAPSPLIPDDSGAQYDNHTGPPSPPQPEDEYDPQYDDPKYQAHRNSLNLQHPQPRPGPTHRHQSYLESAAIAYENPPTPDAADQWGTTPALSRARFNPGQSGLSRASPAYGDEDAWSAHSAEAAAPARPPKVREDPNSSGPLVPPKIALDVNRPPPAVLGYTSPLSAGVHVGSPLEPIEEVRYSLETDGGGVRGMMTPSPRPTAMQSVTRKITGPREMPGRNGARGGSASPAGQVRRKPVGGGGTPESYRNSWESETF</sequence>
<feature type="compositionally biased region" description="Polar residues" evidence="1">
    <location>
        <begin position="326"/>
        <end position="336"/>
    </location>
</feature>
<gene>
    <name evidence="2" type="ORF">EJ06DRAFT_557248</name>
</gene>
<dbReference type="GO" id="GO:0005975">
    <property type="term" value="P:carbohydrate metabolic process"/>
    <property type="evidence" value="ECO:0007669"/>
    <property type="project" value="InterPro"/>
</dbReference>
<feature type="compositionally biased region" description="Low complexity" evidence="1">
    <location>
        <begin position="145"/>
        <end position="154"/>
    </location>
</feature>
<protein>
    <submittedName>
        <fullName evidence="2">Uncharacterized protein</fullName>
    </submittedName>
</protein>
<evidence type="ECO:0000313" key="2">
    <source>
        <dbReference type="EMBL" id="KAF2399404.1"/>
    </source>
</evidence>
<feature type="compositionally biased region" description="Polar residues" evidence="1">
    <location>
        <begin position="304"/>
        <end position="316"/>
    </location>
</feature>
<feature type="compositionally biased region" description="Basic and acidic residues" evidence="1">
    <location>
        <begin position="647"/>
        <end position="663"/>
    </location>
</feature>
<feature type="compositionally biased region" description="Basic and acidic residues" evidence="1">
    <location>
        <begin position="909"/>
        <end position="921"/>
    </location>
</feature>
<feature type="compositionally biased region" description="Acidic residues" evidence="1">
    <location>
        <begin position="1336"/>
        <end position="1345"/>
    </location>
</feature>
<feature type="compositionally biased region" description="Low complexity" evidence="1">
    <location>
        <begin position="463"/>
        <end position="475"/>
    </location>
</feature>
<name>A0A6G1HU05_9PEZI</name>
<feature type="compositionally biased region" description="Polar residues" evidence="1">
    <location>
        <begin position="1710"/>
        <end position="1720"/>
    </location>
</feature>
<feature type="compositionally biased region" description="Basic residues" evidence="1">
    <location>
        <begin position="494"/>
        <end position="503"/>
    </location>
</feature>
<feature type="compositionally biased region" description="Polar residues" evidence="1">
    <location>
        <begin position="1254"/>
        <end position="1282"/>
    </location>
</feature>
<feature type="compositionally biased region" description="Low complexity" evidence="1">
    <location>
        <begin position="1419"/>
        <end position="1430"/>
    </location>
</feature>
<feature type="compositionally biased region" description="Polar residues" evidence="1">
    <location>
        <begin position="877"/>
        <end position="889"/>
    </location>
</feature>
<feature type="compositionally biased region" description="Polar residues" evidence="1">
    <location>
        <begin position="167"/>
        <end position="177"/>
    </location>
</feature>
<feature type="region of interest" description="Disordered" evidence="1">
    <location>
        <begin position="1254"/>
        <end position="1638"/>
    </location>
</feature>
<feature type="compositionally biased region" description="Polar residues" evidence="1">
    <location>
        <begin position="15"/>
        <end position="26"/>
    </location>
</feature>
<feature type="region of interest" description="Disordered" evidence="1">
    <location>
        <begin position="1650"/>
        <end position="1720"/>
    </location>
</feature>
<feature type="compositionally biased region" description="Basic and acidic residues" evidence="1">
    <location>
        <begin position="268"/>
        <end position="301"/>
    </location>
</feature>
<feature type="compositionally biased region" description="Basic and acidic residues" evidence="1">
    <location>
        <begin position="1321"/>
        <end position="1331"/>
    </location>
</feature>
<dbReference type="OrthoDB" id="5382102at2759"/>
<feature type="region of interest" description="Disordered" evidence="1">
    <location>
        <begin position="1186"/>
        <end position="1215"/>
    </location>
</feature>
<feature type="compositionally biased region" description="Polar residues" evidence="1">
    <location>
        <begin position="1294"/>
        <end position="1312"/>
    </location>
</feature>
<feature type="compositionally biased region" description="Low complexity" evidence="1">
    <location>
        <begin position="1579"/>
        <end position="1588"/>
    </location>
</feature>
<feature type="region of interest" description="Disordered" evidence="1">
    <location>
        <begin position="1"/>
        <end position="67"/>
    </location>
</feature>
<feature type="compositionally biased region" description="Basic and acidic residues" evidence="1">
    <location>
        <begin position="599"/>
        <end position="610"/>
    </location>
</feature>
<dbReference type="EMBL" id="ML996697">
    <property type="protein sequence ID" value="KAF2399404.1"/>
    <property type="molecule type" value="Genomic_DNA"/>
</dbReference>
<feature type="compositionally biased region" description="Basic and acidic residues" evidence="1">
    <location>
        <begin position="157"/>
        <end position="166"/>
    </location>
</feature>
<feature type="region of interest" description="Disordered" evidence="1">
    <location>
        <begin position="79"/>
        <end position="129"/>
    </location>
</feature>
<feature type="compositionally biased region" description="Polar residues" evidence="1">
    <location>
        <begin position="740"/>
        <end position="752"/>
    </location>
</feature>
<feature type="compositionally biased region" description="Basic and acidic residues" evidence="1">
    <location>
        <begin position="890"/>
        <end position="901"/>
    </location>
</feature>
<dbReference type="PROSITE" id="PS01054">
    <property type="entry name" value="TRANSALDOLASE_1"/>
    <property type="match status" value="1"/>
</dbReference>
<feature type="compositionally biased region" description="Basic and acidic residues" evidence="1">
    <location>
        <begin position="356"/>
        <end position="391"/>
    </location>
</feature>
<feature type="region of interest" description="Disordered" evidence="1">
    <location>
        <begin position="867"/>
        <end position="937"/>
    </location>
</feature>
<reference evidence="2" key="1">
    <citation type="journal article" date="2020" name="Stud. Mycol.">
        <title>101 Dothideomycetes genomes: a test case for predicting lifestyles and emergence of pathogens.</title>
        <authorList>
            <person name="Haridas S."/>
            <person name="Albert R."/>
            <person name="Binder M."/>
            <person name="Bloem J."/>
            <person name="Labutti K."/>
            <person name="Salamov A."/>
            <person name="Andreopoulos B."/>
            <person name="Baker S."/>
            <person name="Barry K."/>
            <person name="Bills G."/>
            <person name="Bluhm B."/>
            <person name="Cannon C."/>
            <person name="Castanera R."/>
            <person name="Culley D."/>
            <person name="Daum C."/>
            <person name="Ezra D."/>
            <person name="Gonzalez J."/>
            <person name="Henrissat B."/>
            <person name="Kuo A."/>
            <person name="Liang C."/>
            <person name="Lipzen A."/>
            <person name="Lutzoni F."/>
            <person name="Magnuson J."/>
            <person name="Mondo S."/>
            <person name="Nolan M."/>
            <person name="Ohm R."/>
            <person name="Pangilinan J."/>
            <person name="Park H.-J."/>
            <person name="Ramirez L."/>
            <person name="Alfaro M."/>
            <person name="Sun H."/>
            <person name="Tritt A."/>
            <person name="Yoshinaga Y."/>
            <person name="Zwiers L.-H."/>
            <person name="Turgeon B."/>
            <person name="Goodwin S."/>
            <person name="Spatafora J."/>
            <person name="Crous P."/>
            <person name="Grigoriev I."/>
        </authorList>
    </citation>
    <scope>NUCLEOTIDE SEQUENCE</scope>
    <source>
        <strain evidence="2">CBS 262.69</strain>
    </source>
</reference>
<evidence type="ECO:0000256" key="1">
    <source>
        <dbReference type="SAM" id="MobiDB-lite"/>
    </source>
</evidence>
<dbReference type="GO" id="GO:0006098">
    <property type="term" value="P:pentose-phosphate shunt"/>
    <property type="evidence" value="ECO:0007669"/>
    <property type="project" value="UniProtKB-UniPathway"/>
</dbReference>
<keyword evidence="3" id="KW-1185">Reference proteome</keyword>
<feature type="compositionally biased region" description="Polar residues" evidence="1">
    <location>
        <begin position="1400"/>
        <end position="1410"/>
    </location>
</feature>
<dbReference type="UniPathway" id="UPA00115">
    <property type="reaction ID" value="UER00414"/>
</dbReference>
<dbReference type="InterPro" id="IPR018225">
    <property type="entry name" value="Transaldolase_AS"/>
</dbReference>
<evidence type="ECO:0000313" key="3">
    <source>
        <dbReference type="Proteomes" id="UP000799640"/>
    </source>
</evidence>
<feature type="compositionally biased region" description="Basic and acidic residues" evidence="1">
    <location>
        <begin position="432"/>
        <end position="462"/>
    </location>
</feature>
<feature type="compositionally biased region" description="Basic and acidic residues" evidence="1">
    <location>
        <begin position="617"/>
        <end position="628"/>
    </location>
</feature>
<feature type="compositionally biased region" description="Polar residues" evidence="1">
    <location>
        <begin position="113"/>
        <end position="123"/>
    </location>
</feature>
<feature type="compositionally biased region" description="Basic and acidic residues" evidence="1">
    <location>
        <begin position="235"/>
        <end position="258"/>
    </location>
</feature>
<feature type="compositionally biased region" description="Basic and acidic residues" evidence="1">
    <location>
        <begin position="477"/>
        <end position="493"/>
    </location>
</feature>
<feature type="region of interest" description="Disordered" evidence="1">
    <location>
        <begin position="145"/>
        <end position="340"/>
    </location>
</feature>
<accession>A0A6G1HU05</accession>